<reference evidence="1 2" key="1">
    <citation type="journal article" date="2024" name="G3 (Bethesda)">
        <title>Genome assembly of Hibiscus sabdariffa L. provides insights into metabolisms of medicinal natural products.</title>
        <authorList>
            <person name="Kim T."/>
        </authorList>
    </citation>
    <scope>NUCLEOTIDE SEQUENCE [LARGE SCALE GENOMIC DNA]</scope>
    <source>
        <strain evidence="1">TK-2024</strain>
        <tissue evidence="1">Old leaves</tissue>
    </source>
</reference>
<keyword evidence="2" id="KW-1185">Reference proteome</keyword>
<name>A0ABR2ACZ4_9ROSI</name>
<gene>
    <name evidence="1" type="ORF">V6N12_000035</name>
</gene>
<feature type="non-terminal residue" evidence="1">
    <location>
        <position position="1"/>
    </location>
</feature>
<sequence length="109" mass="12324">RRLPFVRNGCESVQLSLFCLIVPQLPSLLLRFRAIVEISLVSISFSHRSLSRCRHRLWVLNPRSLPCDKGDGLVLLNPIESLIERPGRFEALFVSPLGSEPSSRVKSRS</sequence>
<comment type="caution">
    <text evidence="1">The sequence shown here is derived from an EMBL/GenBank/DDBJ whole genome shotgun (WGS) entry which is preliminary data.</text>
</comment>
<accession>A0ABR2ACZ4</accession>
<dbReference type="EMBL" id="JBBPBM010000816">
    <property type="protein sequence ID" value="KAK8490981.1"/>
    <property type="molecule type" value="Genomic_DNA"/>
</dbReference>
<evidence type="ECO:0000313" key="2">
    <source>
        <dbReference type="Proteomes" id="UP001472677"/>
    </source>
</evidence>
<evidence type="ECO:0000313" key="1">
    <source>
        <dbReference type="EMBL" id="KAK8490981.1"/>
    </source>
</evidence>
<organism evidence="1 2">
    <name type="scientific">Hibiscus sabdariffa</name>
    <name type="common">roselle</name>
    <dbReference type="NCBI Taxonomy" id="183260"/>
    <lineage>
        <taxon>Eukaryota</taxon>
        <taxon>Viridiplantae</taxon>
        <taxon>Streptophyta</taxon>
        <taxon>Embryophyta</taxon>
        <taxon>Tracheophyta</taxon>
        <taxon>Spermatophyta</taxon>
        <taxon>Magnoliopsida</taxon>
        <taxon>eudicotyledons</taxon>
        <taxon>Gunneridae</taxon>
        <taxon>Pentapetalae</taxon>
        <taxon>rosids</taxon>
        <taxon>malvids</taxon>
        <taxon>Malvales</taxon>
        <taxon>Malvaceae</taxon>
        <taxon>Malvoideae</taxon>
        <taxon>Hibiscus</taxon>
    </lineage>
</organism>
<dbReference type="Proteomes" id="UP001472677">
    <property type="component" value="Unassembled WGS sequence"/>
</dbReference>
<protein>
    <submittedName>
        <fullName evidence="1">Uncharacterized protein</fullName>
    </submittedName>
</protein>
<proteinExistence type="predicted"/>